<dbReference type="Gene3D" id="1.10.10.10">
    <property type="entry name" value="Winged helix-like DNA-binding domain superfamily/Winged helix DNA-binding domain"/>
    <property type="match status" value="1"/>
</dbReference>
<keyword evidence="1" id="KW-0805">Transcription regulation</keyword>
<dbReference type="PANTHER" id="PTHR34580">
    <property type="match status" value="1"/>
</dbReference>
<name>A0ABQ6NEN5_9BACL</name>
<dbReference type="Pfam" id="PF08279">
    <property type="entry name" value="HTH_11"/>
    <property type="match status" value="1"/>
</dbReference>
<evidence type="ECO:0000313" key="4">
    <source>
        <dbReference type="EMBL" id="GMK43561.1"/>
    </source>
</evidence>
<dbReference type="SUPFAM" id="SSF46785">
    <property type="entry name" value="Winged helix' DNA-binding domain"/>
    <property type="match status" value="1"/>
</dbReference>
<evidence type="ECO:0000256" key="1">
    <source>
        <dbReference type="ARBA" id="ARBA00023015"/>
    </source>
</evidence>
<accession>A0ABQ6NEN5</accession>
<proteinExistence type="predicted"/>
<organism evidence="4 5">
    <name type="scientific">Paenibacillus glycanilyticus</name>
    <dbReference type="NCBI Taxonomy" id="126569"/>
    <lineage>
        <taxon>Bacteria</taxon>
        <taxon>Bacillati</taxon>
        <taxon>Bacillota</taxon>
        <taxon>Bacilli</taxon>
        <taxon>Bacillales</taxon>
        <taxon>Paenibacillaceae</taxon>
        <taxon>Paenibacillus</taxon>
    </lineage>
</organism>
<dbReference type="Proteomes" id="UP001285921">
    <property type="component" value="Unassembled WGS sequence"/>
</dbReference>
<keyword evidence="2" id="KW-0804">Transcription</keyword>
<feature type="domain" description="HTH deoR-type" evidence="3">
    <location>
        <begin position="2"/>
        <end position="57"/>
    </location>
</feature>
<dbReference type="InterPro" id="IPR013196">
    <property type="entry name" value="HTH_11"/>
</dbReference>
<evidence type="ECO:0000256" key="2">
    <source>
        <dbReference type="ARBA" id="ARBA00023163"/>
    </source>
</evidence>
<dbReference type="InterPro" id="IPR036388">
    <property type="entry name" value="WH-like_DNA-bd_sf"/>
</dbReference>
<protein>
    <recommendedName>
        <fullName evidence="3">HTH deoR-type domain-containing protein</fullName>
    </recommendedName>
</protein>
<dbReference type="InterPro" id="IPR026881">
    <property type="entry name" value="WYL_dom"/>
</dbReference>
<dbReference type="InterPro" id="IPR001034">
    <property type="entry name" value="DeoR_HTH"/>
</dbReference>
<dbReference type="InterPro" id="IPR036390">
    <property type="entry name" value="WH_DNA-bd_sf"/>
</dbReference>
<dbReference type="InterPro" id="IPR051534">
    <property type="entry name" value="CBASS_pafABC_assoc_protein"/>
</dbReference>
<dbReference type="EMBL" id="BTCL01000002">
    <property type="protein sequence ID" value="GMK43561.1"/>
    <property type="molecule type" value="Genomic_DNA"/>
</dbReference>
<keyword evidence="5" id="KW-1185">Reference proteome</keyword>
<dbReference type="PROSITE" id="PS52050">
    <property type="entry name" value="WYL"/>
    <property type="match status" value="1"/>
</dbReference>
<dbReference type="Pfam" id="PF13280">
    <property type="entry name" value="WYL"/>
    <property type="match status" value="1"/>
</dbReference>
<comment type="caution">
    <text evidence="4">The sequence shown here is derived from an EMBL/GenBank/DDBJ whole genome shotgun (WGS) entry which is preliminary data.</text>
</comment>
<sequence length="237" mass="26606">MRADRLISILMLLQLEGKKTAAELAERLEVSERTIYRDMDALSLSGVPVYADPGAGGGFSLPPNYKSPIDGLTTPEIQALFLYAAEGSLDQLGIGSALRSALLKLMQALPEQSREDAVWIRQRIHIDPDSWQQEEKALPHFAAVQESIMQHYAVKISYRSRDGAEKSPTVKPYGLVAKAGIWFLVGESNQGVQAYRLSRIQDLTVTGERFERPESFDLQAFWKEWVIHYEGRIITNN</sequence>
<dbReference type="PANTHER" id="PTHR34580:SF1">
    <property type="entry name" value="PROTEIN PAFC"/>
    <property type="match status" value="1"/>
</dbReference>
<reference evidence="4 5" key="1">
    <citation type="submission" date="2023-05" db="EMBL/GenBank/DDBJ databases">
        <title>Draft genome of Paenibacillus sp. CCS26.</title>
        <authorList>
            <person name="Akita H."/>
            <person name="Shinto Y."/>
            <person name="Kimura Z."/>
        </authorList>
    </citation>
    <scope>NUCLEOTIDE SEQUENCE [LARGE SCALE GENOMIC DNA]</scope>
    <source>
        <strain evidence="4 5">CCS26</strain>
    </source>
</reference>
<evidence type="ECO:0000313" key="5">
    <source>
        <dbReference type="Proteomes" id="UP001285921"/>
    </source>
</evidence>
<evidence type="ECO:0000259" key="3">
    <source>
        <dbReference type="PROSITE" id="PS51000"/>
    </source>
</evidence>
<dbReference type="RefSeq" id="WP_317978815.1">
    <property type="nucleotide sequence ID" value="NZ_BTCL01000002.1"/>
</dbReference>
<dbReference type="PROSITE" id="PS51000">
    <property type="entry name" value="HTH_DEOR_2"/>
    <property type="match status" value="1"/>
</dbReference>
<gene>
    <name evidence="4" type="ORF">PghCCS26_06880</name>
</gene>